<dbReference type="Pfam" id="PF01547">
    <property type="entry name" value="SBP_bac_1"/>
    <property type="match status" value="1"/>
</dbReference>
<dbReference type="AlphaFoldDB" id="A0A3Q8S3T8"/>
<accession>A0A3Q8S3T8</accession>
<dbReference type="PANTHER" id="PTHR43649">
    <property type="entry name" value="ARABINOSE-BINDING PROTEIN-RELATED"/>
    <property type="match status" value="1"/>
</dbReference>
<comment type="subcellular location">
    <subcellularLocation>
        <location evidence="1">Cell envelope</location>
    </subcellularLocation>
</comment>
<keyword evidence="3" id="KW-0813">Transport</keyword>
<dbReference type="PANTHER" id="PTHR43649:SF31">
    <property type="entry name" value="SN-GLYCEROL-3-PHOSPHATE-BINDING PERIPLASMIC PROTEIN UGPB"/>
    <property type="match status" value="1"/>
</dbReference>
<dbReference type="KEGG" id="plen:EIM92_03720"/>
<gene>
    <name evidence="5" type="ORF">EIM92_03720</name>
</gene>
<dbReference type="InterPro" id="IPR050490">
    <property type="entry name" value="Bact_solute-bd_prot1"/>
</dbReference>
<evidence type="ECO:0000256" key="1">
    <source>
        <dbReference type="ARBA" id="ARBA00004196"/>
    </source>
</evidence>
<reference evidence="5 6" key="1">
    <citation type="submission" date="2018-11" db="EMBL/GenBank/DDBJ databases">
        <title>Genome sequencing of Paenibacillus lentus DSM25539(T).</title>
        <authorList>
            <person name="Kook J.-K."/>
            <person name="Park S.-N."/>
            <person name="Lim Y.K."/>
        </authorList>
    </citation>
    <scope>NUCLEOTIDE SEQUENCE [LARGE SCALE GENOMIC DNA]</scope>
    <source>
        <strain evidence="5 6">DSM 25539</strain>
    </source>
</reference>
<dbReference type="OrthoDB" id="2676990at2"/>
<evidence type="ECO:0000313" key="6">
    <source>
        <dbReference type="Proteomes" id="UP000273145"/>
    </source>
</evidence>
<dbReference type="GO" id="GO:0030313">
    <property type="term" value="C:cell envelope"/>
    <property type="evidence" value="ECO:0007669"/>
    <property type="project" value="UniProtKB-SubCell"/>
</dbReference>
<name>A0A3Q8S3T8_9BACL</name>
<keyword evidence="6" id="KW-1185">Reference proteome</keyword>
<dbReference type="PROSITE" id="PS51257">
    <property type="entry name" value="PROKAR_LIPOPROTEIN"/>
    <property type="match status" value="1"/>
</dbReference>
<evidence type="ECO:0000313" key="5">
    <source>
        <dbReference type="EMBL" id="AZK45423.1"/>
    </source>
</evidence>
<dbReference type="SUPFAM" id="SSF53850">
    <property type="entry name" value="Periplasmic binding protein-like II"/>
    <property type="match status" value="1"/>
</dbReference>
<organism evidence="5 6">
    <name type="scientific">Paenibacillus lentus</name>
    <dbReference type="NCBI Taxonomy" id="1338368"/>
    <lineage>
        <taxon>Bacteria</taxon>
        <taxon>Bacillati</taxon>
        <taxon>Bacillota</taxon>
        <taxon>Bacilli</taxon>
        <taxon>Bacillales</taxon>
        <taxon>Paenibacillaceae</taxon>
        <taxon>Paenibacillus</taxon>
    </lineage>
</organism>
<dbReference type="Proteomes" id="UP000273145">
    <property type="component" value="Chromosome"/>
</dbReference>
<dbReference type="EMBL" id="CP034248">
    <property type="protein sequence ID" value="AZK45423.1"/>
    <property type="molecule type" value="Genomic_DNA"/>
</dbReference>
<evidence type="ECO:0000256" key="4">
    <source>
        <dbReference type="ARBA" id="ARBA00022729"/>
    </source>
</evidence>
<evidence type="ECO:0000256" key="2">
    <source>
        <dbReference type="ARBA" id="ARBA00008520"/>
    </source>
</evidence>
<evidence type="ECO:0000256" key="3">
    <source>
        <dbReference type="ARBA" id="ARBA00022448"/>
    </source>
</evidence>
<dbReference type="Gene3D" id="3.40.190.10">
    <property type="entry name" value="Periplasmic binding protein-like II"/>
    <property type="match status" value="1"/>
</dbReference>
<dbReference type="InterPro" id="IPR006059">
    <property type="entry name" value="SBP"/>
</dbReference>
<dbReference type="RefSeq" id="WP_125081542.1">
    <property type="nucleotide sequence ID" value="NZ_CP034248.1"/>
</dbReference>
<protein>
    <submittedName>
        <fullName evidence="5">Extracellular solute-binding protein</fullName>
    </submittedName>
</protein>
<comment type="similarity">
    <text evidence="2">Belongs to the bacterial solute-binding protein 1 family.</text>
</comment>
<keyword evidence="4" id="KW-0732">Signal</keyword>
<sequence>MPIRRGLLMILLLIIVFPSLTGCQKPQQIKPITIKVSYPSAQQFYKMFGFAFQKSHPHFEIQVIQDEPGTDAGSFDTEADVIYINGMDQYKAAIEQGKLRQIPPPLLNPSTNEGDLSPIVTALLSSASEDGRYYALAPTFHSEALYFNKKLFDEYNITYPYDGMSWSDVFALAQRFPAEDKEGNRLYGIQMNYYKNVTMNYILKAGETENLSYFDPHTMKVTMNTEHWKSIWSNAVQAFRAGVVYDLGEELDSMKHPAFLTEDAAMTVSSNVLAYNFEPFSHFEGGTMLDWGVVSAPIDPLNPDTSNFYEIFDFFGVSSISEHPEEALELVKFIAGDALNSRLLAQKQPNYGLPAVTEYVHPVGERDLSPLYSLQANPDYIDIYDKVDANVLDAFQSAAQSVLDRLLADELTLEEALRETELRGQEAVDAAIAELKLKQQGN</sequence>
<proteinExistence type="inferred from homology"/>